<keyword evidence="2" id="KW-0378">Hydrolase</keyword>
<dbReference type="RefSeq" id="WP_103965832.1">
    <property type="nucleotide sequence ID" value="NZ_FNUX01000005.1"/>
</dbReference>
<protein>
    <submittedName>
        <fullName evidence="2">Metal-dependent hydrolase, endonuclease/exonuclease/phosphatase family</fullName>
    </submittedName>
</protein>
<dbReference type="InterPro" id="IPR005135">
    <property type="entry name" value="Endo/exonuclease/phosphatase"/>
</dbReference>
<dbReference type="PANTHER" id="PTHR14859">
    <property type="entry name" value="CALCOFLUOR WHITE HYPERSENSITIVE PROTEIN PRECURSOR"/>
    <property type="match status" value="1"/>
</dbReference>
<name>A0A1H5TK46_9PROT</name>
<sequence length="283" mass="31856">MKLLSWNIQWGRGMDGRVDLARIIRTIRQIGEFDVICLQEVAVNFPGLPGSRGENQVAELSAQLPGYTAIYGAATDVPDSFGGRSQFGNAIFTRLPVGQIWRHLLPWQAELTTPSMQRVLVEAVVTTTEFGLLRVMTTHLEYYSHHQRQVQIDAIRHLHREAHTLSQRKFLTEERGGTFEVFPRPREAILCGDLNFPATAPELAQILAPFNDDTPNFHDAWSVLNPGIPHASTVGIHPVDFVDRAECYDFVLITDGLVKYLRIHGIDAETAASDHQPVWVELW</sequence>
<dbReference type="EMBL" id="FNUX01000005">
    <property type="protein sequence ID" value="SEF63144.1"/>
    <property type="molecule type" value="Genomic_DNA"/>
</dbReference>
<reference evidence="2 3" key="1">
    <citation type="submission" date="2016-10" db="EMBL/GenBank/DDBJ databases">
        <authorList>
            <person name="de Groot N.N."/>
        </authorList>
    </citation>
    <scope>NUCLEOTIDE SEQUENCE [LARGE SCALE GENOMIC DNA]</scope>
    <source>
        <strain evidence="2 3">Nm13</strain>
    </source>
</reference>
<dbReference type="PANTHER" id="PTHR14859:SF0">
    <property type="entry name" value="ENDONUCLEASE_EXONUCLEASE_PHOSPHATASE FAMILY PROTEIN, EXPRESSED"/>
    <property type="match status" value="1"/>
</dbReference>
<dbReference type="Pfam" id="PF03372">
    <property type="entry name" value="Exo_endo_phos"/>
    <property type="match status" value="1"/>
</dbReference>
<accession>A0A1H5TK46</accession>
<dbReference type="GO" id="GO:0006506">
    <property type="term" value="P:GPI anchor biosynthetic process"/>
    <property type="evidence" value="ECO:0007669"/>
    <property type="project" value="TreeGrafter"/>
</dbReference>
<evidence type="ECO:0000313" key="2">
    <source>
        <dbReference type="EMBL" id="SEF63144.1"/>
    </source>
</evidence>
<feature type="domain" description="Endonuclease/exonuclease/phosphatase" evidence="1">
    <location>
        <begin position="4"/>
        <end position="275"/>
    </location>
</feature>
<dbReference type="SUPFAM" id="SSF56219">
    <property type="entry name" value="DNase I-like"/>
    <property type="match status" value="1"/>
</dbReference>
<keyword evidence="2" id="KW-0269">Exonuclease</keyword>
<dbReference type="GO" id="GO:0004527">
    <property type="term" value="F:exonuclease activity"/>
    <property type="evidence" value="ECO:0007669"/>
    <property type="project" value="UniProtKB-KW"/>
</dbReference>
<dbReference type="InterPro" id="IPR036691">
    <property type="entry name" value="Endo/exonu/phosph_ase_sf"/>
</dbReference>
<gene>
    <name evidence="2" type="ORF">SAMN05216334_10524</name>
</gene>
<evidence type="ECO:0000313" key="3">
    <source>
        <dbReference type="Proteomes" id="UP000236753"/>
    </source>
</evidence>
<dbReference type="AlphaFoldDB" id="A0A1H5TK46"/>
<dbReference type="Gene3D" id="3.60.10.10">
    <property type="entry name" value="Endonuclease/exonuclease/phosphatase"/>
    <property type="match status" value="1"/>
</dbReference>
<organism evidence="2 3">
    <name type="scientific">Nitrosomonas ureae</name>
    <dbReference type="NCBI Taxonomy" id="44577"/>
    <lineage>
        <taxon>Bacteria</taxon>
        <taxon>Pseudomonadati</taxon>
        <taxon>Pseudomonadota</taxon>
        <taxon>Betaproteobacteria</taxon>
        <taxon>Nitrosomonadales</taxon>
        <taxon>Nitrosomonadaceae</taxon>
        <taxon>Nitrosomonas</taxon>
    </lineage>
</organism>
<evidence type="ECO:0000259" key="1">
    <source>
        <dbReference type="Pfam" id="PF03372"/>
    </source>
</evidence>
<dbReference type="Proteomes" id="UP000236753">
    <property type="component" value="Unassembled WGS sequence"/>
</dbReference>
<keyword evidence="2" id="KW-0255">Endonuclease</keyword>
<dbReference type="GO" id="GO:0016020">
    <property type="term" value="C:membrane"/>
    <property type="evidence" value="ECO:0007669"/>
    <property type="project" value="GOC"/>
</dbReference>
<dbReference type="GO" id="GO:0004519">
    <property type="term" value="F:endonuclease activity"/>
    <property type="evidence" value="ECO:0007669"/>
    <property type="project" value="UniProtKB-KW"/>
</dbReference>
<dbReference type="InterPro" id="IPR051916">
    <property type="entry name" value="GPI-anchor_lipid_remodeler"/>
</dbReference>
<dbReference type="OrthoDB" id="5294090at2"/>
<proteinExistence type="predicted"/>
<keyword evidence="2" id="KW-0540">Nuclease</keyword>